<dbReference type="GO" id="GO:0003755">
    <property type="term" value="F:peptidyl-prolyl cis-trans isomerase activity"/>
    <property type="evidence" value="ECO:0007669"/>
    <property type="project" value="UniProtKB-KW"/>
</dbReference>
<name>A0A0F4TZI8_PSEFL</name>
<proteinExistence type="inferred from homology"/>
<evidence type="ECO:0000256" key="2">
    <source>
        <dbReference type="ARBA" id="ARBA00007656"/>
    </source>
</evidence>
<dbReference type="Gene3D" id="3.10.50.40">
    <property type="match status" value="1"/>
</dbReference>
<sequence length="302" mass="33915">MNLSVCEAKESRFSLIKRCLRQPLLHFLIAGFALFVLYGGLHRPNLDQDPQRIEITPEVVQRIAISWLARWQRPASEQQLQGLIEEYVKEEILYREALKLGLDKDDTIIRRRLAQKMDFLAEDVASLHEPAPGVLEAWYNQHQDQYAPPPLLTFHHLFFALDKRGADAQAQAQSALSGLSDKNSGEGDAFMFKNAYSEQSRDQVARVFGSTFAISLFKQTPGGWVGPVESGFGWHLVWIDALAKSPPPPFEAVAQQVKSDWMSEQRSASKRANFDALKARYEVVVMVPASAGAIAATHKEQP</sequence>
<dbReference type="Pfam" id="PF13145">
    <property type="entry name" value="Rotamase_2"/>
    <property type="match status" value="1"/>
</dbReference>
<dbReference type="OrthoDB" id="196786at2"/>
<protein>
    <recommendedName>
        <fullName evidence="3">peptidylprolyl isomerase</fullName>
        <ecNumber evidence="3">5.2.1.8</ecNumber>
    </recommendedName>
</protein>
<comment type="caution">
    <text evidence="7">The sequence shown here is derived from an EMBL/GenBank/DDBJ whole genome shotgun (WGS) entry which is preliminary data.</text>
</comment>
<dbReference type="InterPro" id="IPR050245">
    <property type="entry name" value="PrsA_foldase"/>
</dbReference>
<keyword evidence="5" id="KW-0472">Membrane</keyword>
<dbReference type="InterPro" id="IPR046357">
    <property type="entry name" value="PPIase_dom_sf"/>
</dbReference>
<dbReference type="EMBL" id="LACC01000008">
    <property type="protein sequence ID" value="KJZ49484.1"/>
    <property type="molecule type" value="Genomic_DNA"/>
</dbReference>
<dbReference type="PATRIC" id="fig|294.132.peg.5719"/>
<comment type="catalytic activity">
    <reaction evidence="1">
        <text>[protein]-peptidylproline (omega=180) = [protein]-peptidylproline (omega=0)</text>
        <dbReference type="Rhea" id="RHEA:16237"/>
        <dbReference type="Rhea" id="RHEA-COMP:10747"/>
        <dbReference type="Rhea" id="RHEA-COMP:10748"/>
        <dbReference type="ChEBI" id="CHEBI:83833"/>
        <dbReference type="ChEBI" id="CHEBI:83834"/>
        <dbReference type="EC" id="5.2.1.8"/>
    </reaction>
</comment>
<keyword evidence="5" id="KW-0812">Transmembrane</keyword>
<organism evidence="7 8">
    <name type="scientific">Pseudomonas fluorescens</name>
    <dbReference type="NCBI Taxonomy" id="294"/>
    <lineage>
        <taxon>Bacteria</taxon>
        <taxon>Pseudomonadati</taxon>
        <taxon>Pseudomonadota</taxon>
        <taxon>Gammaproteobacteria</taxon>
        <taxon>Pseudomonadales</taxon>
        <taxon>Pseudomonadaceae</taxon>
        <taxon>Pseudomonas</taxon>
    </lineage>
</organism>
<reference evidence="7 8" key="1">
    <citation type="submission" date="2015-03" db="EMBL/GenBank/DDBJ databases">
        <title>Comparative genomics of Pseudomonas insights into diversity of traits involved in vanlence and defense.</title>
        <authorList>
            <person name="Qin Y."/>
        </authorList>
    </citation>
    <scope>NUCLEOTIDE SEQUENCE [LARGE SCALE GENOMIC DNA]</scope>
    <source>
        <strain evidence="7 8">C8</strain>
    </source>
</reference>
<evidence type="ECO:0000256" key="5">
    <source>
        <dbReference type="SAM" id="Phobius"/>
    </source>
</evidence>
<dbReference type="EC" id="5.2.1.8" evidence="3"/>
<feature type="transmembrane region" description="Helical" evidence="5">
    <location>
        <begin position="24"/>
        <end position="41"/>
    </location>
</feature>
<keyword evidence="5" id="KW-1133">Transmembrane helix</keyword>
<evidence type="ECO:0000313" key="7">
    <source>
        <dbReference type="EMBL" id="KJZ49484.1"/>
    </source>
</evidence>
<dbReference type="PANTHER" id="PTHR47245:SF2">
    <property type="entry name" value="PEPTIDYL-PROLYL CIS-TRANS ISOMERASE HP_0175-RELATED"/>
    <property type="match status" value="1"/>
</dbReference>
<evidence type="ECO:0000259" key="6">
    <source>
        <dbReference type="Pfam" id="PF13145"/>
    </source>
</evidence>
<dbReference type="RefSeq" id="WP_046038352.1">
    <property type="nucleotide sequence ID" value="NZ_LACC01000008.1"/>
</dbReference>
<gene>
    <name evidence="7" type="ORF">VC35_05695</name>
</gene>
<dbReference type="Proteomes" id="UP000033588">
    <property type="component" value="Unassembled WGS sequence"/>
</dbReference>
<evidence type="ECO:0000256" key="3">
    <source>
        <dbReference type="ARBA" id="ARBA00013194"/>
    </source>
</evidence>
<dbReference type="AlphaFoldDB" id="A0A0F4TZI8"/>
<evidence type="ECO:0000313" key="8">
    <source>
        <dbReference type="Proteomes" id="UP000033588"/>
    </source>
</evidence>
<keyword evidence="4" id="KW-0697">Rotamase</keyword>
<dbReference type="PANTHER" id="PTHR47245">
    <property type="entry name" value="PEPTIDYLPROLYL ISOMERASE"/>
    <property type="match status" value="1"/>
</dbReference>
<keyword evidence="4" id="KW-0413">Isomerase</keyword>
<feature type="domain" description="PpiC" evidence="6">
    <location>
        <begin position="134"/>
        <end position="254"/>
    </location>
</feature>
<comment type="similarity">
    <text evidence="2">Belongs to the PpiC/parvulin rotamase family.</text>
</comment>
<evidence type="ECO:0000256" key="1">
    <source>
        <dbReference type="ARBA" id="ARBA00000971"/>
    </source>
</evidence>
<evidence type="ECO:0000256" key="4">
    <source>
        <dbReference type="ARBA" id="ARBA00023110"/>
    </source>
</evidence>
<dbReference type="InterPro" id="IPR000297">
    <property type="entry name" value="PPIase_PpiC"/>
</dbReference>
<accession>A0A0F4TZI8</accession>